<organism evidence="1 2">
    <name type="scientific">Legionella geestiana</name>
    <dbReference type="NCBI Taxonomy" id="45065"/>
    <lineage>
        <taxon>Bacteria</taxon>
        <taxon>Pseudomonadati</taxon>
        <taxon>Pseudomonadota</taxon>
        <taxon>Gammaproteobacteria</taxon>
        <taxon>Legionellales</taxon>
        <taxon>Legionellaceae</taxon>
        <taxon>Legionella</taxon>
    </lineage>
</organism>
<evidence type="ECO:0000313" key="2">
    <source>
        <dbReference type="Proteomes" id="UP000054785"/>
    </source>
</evidence>
<proteinExistence type="predicted"/>
<reference evidence="1 2" key="1">
    <citation type="submission" date="2015-11" db="EMBL/GenBank/DDBJ databases">
        <title>Genomic analysis of 38 Legionella species identifies large and diverse effector repertoires.</title>
        <authorList>
            <person name="Burstein D."/>
            <person name="Amaro F."/>
            <person name="Zusman T."/>
            <person name="Lifshitz Z."/>
            <person name="Cohen O."/>
            <person name="Gilbert J.A."/>
            <person name="Pupko T."/>
            <person name="Shuman H.A."/>
            <person name="Segal G."/>
        </authorList>
    </citation>
    <scope>NUCLEOTIDE SEQUENCE [LARGE SCALE GENOMIC DNA]</scope>
    <source>
        <strain evidence="1 2">ATCC 49504</strain>
    </source>
</reference>
<dbReference type="RefSeq" id="WP_028385975.1">
    <property type="nucleotide sequence ID" value="NZ_CAAAHN010000010.1"/>
</dbReference>
<evidence type="ECO:0000313" key="1">
    <source>
        <dbReference type="EMBL" id="KTD04110.1"/>
    </source>
</evidence>
<dbReference type="STRING" id="45065.Lgee_0353"/>
<accession>A0A0W0U7X9</accession>
<sequence>MKRFIPAKTFLSGEYVALKGGPAVILTTTPCFEVTQTEDVRESNLHPSSPAGRYLQALGDKGVHFYDPYQGLGGLGASSAQFVGVYQGKHARVDDGRLLEAYFDAAWQGTGARPSGYDVLAQARSGCVCIHRNAGVIEHMPWPFTEIGFVIVHTGKKLATHTHLESLETLDYSHLDAAALAVFNAFRTANAAALPEAVNAFQEALTQSALTAPHSLQALNTLGIYPEVLAAKACGAMGADTLLLLTAAHTEQSLGRQLAEKGWNVLATRQNLFNIDTTTVKAENIYSKST</sequence>
<dbReference type="SUPFAM" id="SSF54211">
    <property type="entry name" value="Ribosomal protein S5 domain 2-like"/>
    <property type="match status" value="1"/>
</dbReference>
<name>A0A0W0U7X9_9GAMM</name>
<keyword evidence="2" id="KW-1185">Reference proteome</keyword>
<protein>
    <submittedName>
        <fullName evidence="1">Uncharacterized protein</fullName>
    </submittedName>
</protein>
<dbReference type="AlphaFoldDB" id="A0A0W0U7X9"/>
<dbReference type="OrthoDB" id="5652956at2"/>
<dbReference type="InterPro" id="IPR020568">
    <property type="entry name" value="Ribosomal_Su5_D2-typ_SF"/>
</dbReference>
<dbReference type="Proteomes" id="UP000054785">
    <property type="component" value="Unassembled WGS sequence"/>
</dbReference>
<comment type="caution">
    <text evidence="1">The sequence shown here is derived from an EMBL/GenBank/DDBJ whole genome shotgun (WGS) entry which is preliminary data.</text>
</comment>
<dbReference type="PATRIC" id="fig|45065.4.peg.373"/>
<dbReference type="EMBL" id="LNYC01000006">
    <property type="protein sequence ID" value="KTD04110.1"/>
    <property type="molecule type" value="Genomic_DNA"/>
</dbReference>
<gene>
    <name evidence="1" type="ORF">Lgee_0353</name>
</gene>